<dbReference type="PANTHER" id="PTHR43041:SF1">
    <property type="entry name" value="METALLO-BETA-LACTAMASE DOMAIN-CONTAINING PROTEIN"/>
    <property type="match status" value="1"/>
</dbReference>
<dbReference type="InterPro" id="IPR036866">
    <property type="entry name" value="RibonucZ/Hydroxyglut_hydro"/>
</dbReference>
<sequence length="265" mass="30112">MSLDRTTSQVLFDNGTHKCISFTSLVKGEGVQANQFLIIDHERAAVLDPGGDLTYIPLTMELNRYTRLANLDYVMASHQDPDIITSMPRWLVYTDAKVVASKLWARFLPHLNSAFMSDRMKGNWLDRLVELPDQGQSIALGHAAILAIPAHFLHSVGNFQFYDPVSKILFSGDMGASMVENASQPLEDFEAHIPKMKAFHQRYMCANKVIRLWVNMVRKMDIEMIVPQHGSAFIGKEKVKQFLDWIETLQCGVDLMDERIFHCPV</sequence>
<dbReference type="EMBL" id="DPXL01000102">
    <property type="protein sequence ID" value="HCM31507.1"/>
    <property type="molecule type" value="Genomic_DNA"/>
</dbReference>
<dbReference type="EMBL" id="VFBM01000006">
    <property type="protein sequence ID" value="TNX91728.1"/>
    <property type="molecule type" value="Genomic_DNA"/>
</dbReference>
<dbReference type="AlphaFoldDB" id="A0A3D3G1T0"/>
<dbReference type="PANTHER" id="PTHR43041">
    <property type="entry name" value="HYDROLASE, METALLO-BETA-LACTAMASE SUPERFAMILY"/>
    <property type="match status" value="1"/>
</dbReference>
<dbReference type="SMART" id="SM00849">
    <property type="entry name" value="Lactamase_B"/>
    <property type="match status" value="1"/>
</dbReference>
<proteinExistence type="predicted"/>
<name>A0A3D3G1T0_ACIRA</name>
<gene>
    <name evidence="2" type="ORF">DIC32_08145</name>
    <name evidence="3" type="ORF">FHY67_09240</name>
</gene>
<organism evidence="2 4">
    <name type="scientific">Acinetobacter radioresistens</name>
    <dbReference type="NCBI Taxonomy" id="40216"/>
    <lineage>
        <taxon>Bacteria</taxon>
        <taxon>Pseudomonadati</taxon>
        <taxon>Pseudomonadota</taxon>
        <taxon>Gammaproteobacteria</taxon>
        <taxon>Moraxellales</taxon>
        <taxon>Moraxellaceae</taxon>
        <taxon>Acinetobacter</taxon>
    </lineage>
</organism>
<dbReference type="CDD" id="cd07709">
    <property type="entry name" value="flavodiiron_proteins_MBL-fold"/>
    <property type="match status" value="1"/>
</dbReference>
<evidence type="ECO:0000313" key="5">
    <source>
        <dbReference type="Proteomes" id="UP000314285"/>
    </source>
</evidence>
<reference evidence="2 4" key="1">
    <citation type="journal article" date="2018" name="Nat. Biotechnol.">
        <title>A standardized bacterial taxonomy based on genome phylogeny substantially revises the tree of life.</title>
        <authorList>
            <person name="Parks D.H."/>
            <person name="Chuvochina M."/>
            <person name="Waite D.W."/>
            <person name="Rinke C."/>
            <person name="Skarshewski A."/>
            <person name="Chaumeil P.A."/>
            <person name="Hugenholtz P."/>
        </authorList>
    </citation>
    <scope>NUCLEOTIDE SEQUENCE [LARGE SCALE GENOMIC DNA]</scope>
    <source>
        <strain evidence="2">UBA10045</strain>
    </source>
</reference>
<dbReference type="Pfam" id="PF19583">
    <property type="entry name" value="ODP"/>
    <property type="match status" value="1"/>
</dbReference>
<protein>
    <submittedName>
        <fullName evidence="2">FprA family A-type flavoprotein</fullName>
    </submittedName>
</protein>
<evidence type="ECO:0000313" key="2">
    <source>
        <dbReference type="EMBL" id="HCM31507.1"/>
    </source>
</evidence>
<dbReference type="RefSeq" id="WP_005017851.1">
    <property type="nucleotide sequence ID" value="NZ_BKHE01000012.1"/>
</dbReference>
<dbReference type="SUPFAM" id="SSF56281">
    <property type="entry name" value="Metallo-hydrolase/oxidoreductase"/>
    <property type="match status" value="1"/>
</dbReference>
<comment type="caution">
    <text evidence="2">The sequence shown here is derived from an EMBL/GenBank/DDBJ whole genome shotgun (WGS) entry which is preliminary data.</text>
</comment>
<dbReference type="Proteomes" id="UP000314285">
    <property type="component" value="Unassembled WGS sequence"/>
</dbReference>
<feature type="domain" description="Metallo-beta-lactamase" evidence="1">
    <location>
        <begin position="32"/>
        <end position="229"/>
    </location>
</feature>
<evidence type="ECO:0000259" key="1">
    <source>
        <dbReference type="SMART" id="SM00849"/>
    </source>
</evidence>
<reference evidence="3 5" key="2">
    <citation type="submission" date="2019-06" db="EMBL/GenBank/DDBJ databases">
        <title>Genome of Acinetobacter radioresistens APH1, a phenol degrading strain.</title>
        <authorList>
            <person name="Liu Y."/>
        </authorList>
    </citation>
    <scope>NUCLEOTIDE SEQUENCE [LARGE SCALE GENOMIC DNA]</scope>
    <source>
        <strain evidence="3 5">APH1</strain>
    </source>
</reference>
<dbReference type="Gene3D" id="3.60.15.10">
    <property type="entry name" value="Ribonuclease Z/Hydroxyacylglutathione hydrolase-like"/>
    <property type="match status" value="1"/>
</dbReference>
<dbReference type="InterPro" id="IPR045761">
    <property type="entry name" value="ODP_dom"/>
</dbReference>
<dbReference type="Proteomes" id="UP000262257">
    <property type="component" value="Unassembled WGS sequence"/>
</dbReference>
<dbReference type="InterPro" id="IPR001279">
    <property type="entry name" value="Metallo-B-lactamas"/>
</dbReference>
<accession>A0A3D3G1T0</accession>
<evidence type="ECO:0000313" key="3">
    <source>
        <dbReference type="EMBL" id="TNX91728.1"/>
    </source>
</evidence>
<evidence type="ECO:0000313" key="4">
    <source>
        <dbReference type="Proteomes" id="UP000262257"/>
    </source>
</evidence>